<dbReference type="AlphaFoldDB" id="A0A7S1UI71"/>
<dbReference type="PANTHER" id="PTHR10578">
    <property type="entry name" value="S -2-HYDROXY-ACID OXIDASE-RELATED"/>
    <property type="match status" value="1"/>
</dbReference>
<accession>A0A7S1UI71</accession>
<dbReference type="GO" id="GO:0005737">
    <property type="term" value="C:cytoplasm"/>
    <property type="evidence" value="ECO:0007669"/>
    <property type="project" value="UniProtKB-ARBA"/>
</dbReference>
<feature type="binding site" evidence="7">
    <location>
        <begin position="338"/>
        <end position="339"/>
    </location>
    <ligand>
        <name>FMN</name>
        <dbReference type="ChEBI" id="CHEBI:58210"/>
    </ligand>
</feature>
<feature type="binding site" evidence="7">
    <location>
        <position position="284"/>
    </location>
    <ligand>
        <name>glyoxylate</name>
        <dbReference type="ChEBI" id="CHEBI:36655"/>
    </ligand>
</feature>
<gene>
    <name evidence="10" type="ORF">PPAR1163_LOCUS27360</name>
</gene>
<feature type="binding site" evidence="7">
    <location>
        <position position="282"/>
    </location>
    <ligand>
        <name>FMN</name>
        <dbReference type="ChEBI" id="CHEBI:58210"/>
    </ligand>
</feature>
<feature type="binding site" evidence="7">
    <location>
        <position position="287"/>
    </location>
    <ligand>
        <name>glyoxylate</name>
        <dbReference type="ChEBI" id="CHEBI:36655"/>
    </ligand>
</feature>
<dbReference type="FunFam" id="3.20.20.70:FF:000056">
    <property type="entry name" value="hydroxyacid oxidase 2"/>
    <property type="match status" value="1"/>
</dbReference>
<dbReference type="PANTHER" id="PTHR10578:SF107">
    <property type="entry name" value="2-HYDROXYACID OXIDASE 1"/>
    <property type="match status" value="1"/>
</dbReference>
<sequence>MESAQKGGPLGPAEEPVLTPTGAGPEPVNLKEFEAYAKNNMPRNAWDYYASGALDMITLRENRAAWGRLRFRPRILRDVTHVDASTTVLGKKVSMPICIAPTAMQQMAHPEGERANVLAAKNKGCLMTLSSWSTLSMEEVAEVAPDHPRWFQLYVYKDREVTMDLIRRAERAGYLAFAVTVDTPLLGRREADVRNRFSLPSHLTMGNFANKGGDHSSGTKDAGAEGSGLASYCASLIDRSLTWEDLRWLRANTSLKIVVKGVATAEDAAIAVREGVDAIWISNHGARQLDTTPATCEMIPEVVAAVGGRCEVYVDGGITRGADALKAVALGCTAVFVGRPVLWGLAHSGQAGVEKVLDLLKAEFEMAMMLCGCVTVDDIKREMVTHATKFYSRL</sequence>
<evidence type="ECO:0000256" key="4">
    <source>
        <dbReference type="ARBA" id="ARBA00023002"/>
    </source>
</evidence>
<dbReference type="PROSITE" id="PS51349">
    <property type="entry name" value="FMN_HYDROXY_ACID_DH_2"/>
    <property type="match status" value="1"/>
</dbReference>
<dbReference type="InterPro" id="IPR012133">
    <property type="entry name" value="Alpha-hydoxy_acid_DH_FMN"/>
</dbReference>
<feature type="binding site" evidence="7">
    <location>
        <position position="189"/>
    </location>
    <ligand>
        <name>glyoxylate</name>
        <dbReference type="ChEBI" id="CHEBI:36655"/>
    </ligand>
</feature>
<feature type="domain" description="FMN hydroxy acid dehydrogenase" evidence="9">
    <location>
        <begin position="22"/>
        <end position="389"/>
    </location>
</feature>
<evidence type="ECO:0000256" key="8">
    <source>
        <dbReference type="SAM" id="MobiDB-lite"/>
    </source>
</evidence>
<dbReference type="InterPro" id="IPR008259">
    <property type="entry name" value="FMN_hydac_DH_AS"/>
</dbReference>
<dbReference type="InterPro" id="IPR000262">
    <property type="entry name" value="FMN-dep_DH"/>
</dbReference>
<name>A0A7S1UI71_9STRA</name>
<evidence type="ECO:0000256" key="6">
    <source>
        <dbReference type="PIRSR" id="PIRSR000138-1"/>
    </source>
</evidence>
<dbReference type="InterPro" id="IPR037396">
    <property type="entry name" value="FMN_HAD"/>
</dbReference>
<comment type="cofactor">
    <cofactor evidence="1">
        <name>FMN</name>
        <dbReference type="ChEBI" id="CHEBI:58210"/>
    </cofactor>
</comment>
<feature type="region of interest" description="Disordered" evidence="8">
    <location>
        <begin position="1"/>
        <end position="25"/>
    </location>
</feature>
<evidence type="ECO:0000256" key="7">
    <source>
        <dbReference type="PIRSR" id="PIRSR000138-2"/>
    </source>
</evidence>
<dbReference type="CDD" id="cd02809">
    <property type="entry name" value="alpha_hydroxyacid_oxid_FMN"/>
    <property type="match status" value="1"/>
</dbReference>
<keyword evidence="3 7" id="KW-0288">FMN</keyword>
<dbReference type="PIRSF" id="PIRSF000138">
    <property type="entry name" value="Al-hdrx_acd_dh"/>
    <property type="match status" value="1"/>
</dbReference>
<evidence type="ECO:0000313" key="10">
    <source>
        <dbReference type="EMBL" id="CAD9268923.1"/>
    </source>
</evidence>
<comment type="similarity">
    <text evidence="5">Belongs to the FMN-dependent alpha-hydroxy acid dehydrogenase family.</text>
</comment>
<feature type="active site" description="Proton acceptor" evidence="6">
    <location>
        <position position="284"/>
    </location>
</feature>
<feature type="binding site" evidence="7">
    <location>
        <position position="130"/>
    </location>
    <ligand>
        <name>FMN</name>
        <dbReference type="ChEBI" id="CHEBI:58210"/>
    </ligand>
</feature>
<dbReference type="GO" id="GO:0010181">
    <property type="term" value="F:FMN binding"/>
    <property type="evidence" value="ECO:0007669"/>
    <property type="project" value="InterPro"/>
</dbReference>
<organism evidence="10">
    <name type="scientific">Phaeomonas parva</name>
    <dbReference type="NCBI Taxonomy" id="124430"/>
    <lineage>
        <taxon>Eukaryota</taxon>
        <taxon>Sar</taxon>
        <taxon>Stramenopiles</taxon>
        <taxon>Ochrophyta</taxon>
        <taxon>Pinguiophyceae</taxon>
        <taxon>Pinguiochrysidales</taxon>
        <taxon>Pinguiochrysidaceae</taxon>
        <taxon>Phaeomonas</taxon>
    </lineage>
</organism>
<reference evidence="10" key="1">
    <citation type="submission" date="2021-01" db="EMBL/GenBank/DDBJ databases">
        <authorList>
            <person name="Corre E."/>
            <person name="Pelletier E."/>
            <person name="Niang G."/>
            <person name="Scheremetjew M."/>
            <person name="Finn R."/>
            <person name="Kale V."/>
            <person name="Holt S."/>
            <person name="Cochrane G."/>
            <person name="Meng A."/>
            <person name="Brown T."/>
            <person name="Cohen L."/>
        </authorList>
    </citation>
    <scope>NUCLEOTIDE SEQUENCE</scope>
    <source>
        <strain evidence="10">CCMP2877</strain>
    </source>
</reference>
<keyword evidence="2 7" id="KW-0285">Flavoprotein</keyword>
<dbReference type="PROSITE" id="PS00557">
    <property type="entry name" value="FMN_HYDROXY_ACID_DH_1"/>
    <property type="match status" value="1"/>
</dbReference>
<dbReference type="EMBL" id="HBGJ01043454">
    <property type="protein sequence ID" value="CAD9268923.1"/>
    <property type="molecule type" value="Transcribed_RNA"/>
</dbReference>
<evidence type="ECO:0000259" key="9">
    <source>
        <dbReference type="PROSITE" id="PS51349"/>
    </source>
</evidence>
<dbReference type="SUPFAM" id="SSF51395">
    <property type="entry name" value="FMN-linked oxidoreductases"/>
    <property type="match status" value="1"/>
</dbReference>
<proteinExistence type="inferred from homology"/>
<feature type="binding site" evidence="7">
    <location>
        <begin position="101"/>
        <end position="103"/>
    </location>
    <ligand>
        <name>FMN</name>
        <dbReference type="ChEBI" id="CHEBI:58210"/>
    </ligand>
</feature>
<evidence type="ECO:0000256" key="1">
    <source>
        <dbReference type="ARBA" id="ARBA00001917"/>
    </source>
</evidence>
<feature type="binding site" evidence="7">
    <location>
        <position position="180"/>
    </location>
    <ligand>
        <name>FMN</name>
        <dbReference type="ChEBI" id="CHEBI:58210"/>
    </ligand>
</feature>
<dbReference type="Gene3D" id="3.20.20.70">
    <property type="entry name" value="Aldolase class I"/>
    <property type="match status" value="1"/>
</dbReference>
<dbReference type="InterPro" id="IPR013785">
    <property type="entry name" value="Aldolase_TIM"/>
</dbReference>
<protein>
    <recommendedName>
        <fullName evidence="9">FMN hydroxy acid dehydrogenase domain-containing protein</fullName>
    </recommendedName>
</protein>
<evidence type="ECO:0000256" key="2">
    <source>
        <dbReference type="ARBA" id="ARBA00022630"/>
    </source>
</evidence>
<evidence type="ECO:0000256" key="5">
    <source>
        <dbReference type="ARBA" id="ARBA00024042"/>
    </source>
</evidence>
<keyword evidence="4" id="KW-0560">Oxidoreductase</keyword>
<feature type="binding site" evidence="7">
    <location>
        <position position="152"/>
    </location>
    <ligand>
        <name>FMN</name>
        <dbReference type="ChEBI" id="CHEBI:58210"/>
    </ligand>
</feature>
<dbReference type="GO" id="GO:0016491">
    <property type="term" value="F:oxidoreductase activity"/>
    <property type="evidence" value="ECO:0007669"/>
    <property type="project" value="UniProtKB-KW"/>
</dbReference>
<feature type="binding site" evidence="7">
    <location>
        <position position="48"/>
    </location>
    <ligand>
        <name>glyoxylate</name>
        <dbReference type="ChEBI" id="CHEBI:36655"/>
    </ligand>
</feature>
<feature type="binding site" evidence="7">
    <location>
        <position position="260"/>
    </location>
    <ligand>
        <name>glyoxylate</name>
        <dbReference type="ChEBI" id="CHEBI:36655"/>
    </ligand>
</feature>
<feature type="binding site" evidence="7">
    <location>
        <position position="154"/>
    </location>
    <ligand>
        <name>glyoxylate</name>
        <dbReference type="ChEBI" id="CHEBI:36655"/>
    </ligand>
</feature>
<evidence type="ECO:0000256" key="3">
    <source>
        <dbReference type="ARBA" id="ARBA00022643"/>
    </source>
</evidence>
<dbReference type="Pfam" id="PF01070">
    <property type="entry name" value="FMN_dh"/>
    <property type="match status" value="1"/>
</dbReference>